<dbReference type="Proteomes" id="UP000887013">
    <property type="component" value="Unassembled WGS sequence"/>
</dbReference>
<gene>
    <name evidence="1" type="ORF">NPIL_361521</name>
</gene>
<protein>
    <submittedName>
        <fullName evidence="1">Uncharacterized protein</fullName>
    </submittedName>
</protein>
<proteinExistence type="predicted"/>
<evidence type="ECO:0000313" key="1">
    <source>
        <dbReference type="EMBL" id="GFT96520.1"/>
    </source>
</evidence>
<accession>A0A8X6Q156</accession>
<dbReference type="AlphaFoldDB" id="A0A8X6Q156"/>
<name>A0A8X6Q156_NEPPI</name>
<comment type="caution">
    <text evidence="1">The sequence shown here is derived from an EMBL/GenBank/DDBJ whole genome shotgun (WGS) entry which is preliminary data.</text>
</comment>
<sequence>MDFRTYVTRSWNYLKELHNWFRRRLIEYNFDFAEYPPENQQYTQNLIDQAYNRAGKEDDLRFTFSNASLSKVRYRQRSNG</sequence>
<reference evidence="1" key="1">
    <citation type="submission" date="2020-08" db="EMBL/GenBank/DDBJ databases">
        <title>Multicomponent nature underlies the extraordinary mechanical properties of spider dragline silk.</title>
        <authorList>
            <person name="Kono N."/>
            <person name="Nakamura H."/>
            <person name="Mori M."/>
            <person name="Yoshida Y."/>
            <person name="Ohtoshi R."/>
            <person name="Malay A.D."/>
            <person name="Moran D.A.P."/>
            <person name="Tomita M."/>
            <person name="Numata K."/>
            <person name="Arakawa K."/>
        </authorList>
    </citation>
    <scope>NUCLEOTIDE SEQUENCE</scope>
</reference>
<keyword evidence="2" id="KW-1185">Reference proteome</keyword>
<evidence type="ECO:0000313" key="2">
    <source>
        <dbReference type="Proteomes" id="UP000887013"/>
    </source>
</evidence>
<organism evidence="1 2">
    <name type="scientific">Nephila pilipes</name>
    <name type="common">Giant wood spider</name>
    <name type="synonym">Nephila maculata</name>
    <dbReference type="NCBI Taxonomy" id="299642"/>
    <lineage>
        <taxon>Eukaryota</taxon>
        <taxon>Metazoa</taxon>
        <taxon>Ecdysozoa</taxon>
        <taxon>Arthropoda</taxon>
        <taxon>Chelicerata</taxon>
        <taxon>Arachnida</taxon>
        <taxon>Araneae</taxon>
        <taxon>Araneomorphae</taxon>
        <taxon>Entelegynae</taxon>
        <taxon>Araneoidea</taxon>
        <taxon>Nephilidae</taxon>
        <taxon>Nephila</taxon>
    </lineage>
</organism>
<dbReference type="EMBL" id="BMAW01121938">
    <property type="protein sequence ID" value="GFT96520.1"/>
    <property type="molecule type" value="Genomic_DNA"/>
</dbReference>